<evidence type="ECO:0000256" key="3">
    <source>
        <dbReference type="ARBA" id="ARBA00022989"/>
    </source>
</evidence>
<organism evidence="7 8">
    <name type="scientific">Rhizobium tubonense</name>
    <dbReference type="NCBI Taxonomy" id="484088"/>
    <lineage>
        <taxon>Bacteria</taxon>
        <taxon>Pseudomonadati</taxon>
        <taxon>Pseudomonadota</taxon>
        <taxon>Alphaproteobacteria</taxon>
        <taxon>Hyphomicrobiales</taxon>
        <taxon>Rhizobiaceae</taxon>
        <taxon>Rhizobium/Agrobacterium group</taxon>
        <taxon>Rhizobium</taxon>
    </lineage>
</organism>
<gene>
    <name evidence="7" type="ORF">CPY51_03060</name>
</gene>
<comment type="caution">
    <text evidence="7">The sequence shown here is derived from an EMBL/GenBank/DDBJ whole genome shotgun (WGS) entry which is preliminary data.</text>
</comment>
<reference evidence="7 8" key="1">
    <citation type="journal article" date="2018" name="Sci. Rep.">
        <title>Rhizobium tumorigenes sp. nov., a novel plant tumorigenic bacterium isolated from cane gall tumors on thornless blackberry.</title>
        <authorList>
            <person name="Kuzmanovi N."/>
            <person name="Smalla K."/>
            <person name="Gronow S."/>
            <person name="PuBawska J."/>
        </authorList>
    </citation>
    <scope>NUCLEOTIDE SEQUENCE [LARGE SCALE GENOMIC DNA]</scope>
    <source>
        <strain evidence="7 8">CCBAU 85046</strain>
    </source>
</reference>
<proteinExistence type="predicted"/>
<dbReference type="Pfam" id="PF06803">
    <property type="entry name" value="DUF1232"/>
    <property type="match status" value="1"/>
</dbReference>
<sequence length="134" mass="14642">MILDNGIQAAKRWARLIKRDVIALWLAARDRRTPTSAKIVAGAVAAYALSPIDLIPDFIPIIGYLDDLLIVPLGILLAVRLVPPVLMAEFRGLASQQEGRPVSRAGLLVIVGIWIAVAGIAGWYVWPKARHLMM</sequence>
<dbReference type="RefSeq" id="WP_111158549.1">
    <property type="nucleotide sequence ID" value="NZ_PCDP01000001.1"/>
</dbReference>
<evidence type="ECO:0000256" key="1">
    <source>
        <dbReference type="ARBA" id="ARBA00004127"/>
    </source>
</evidence>
<feature type="domain" description="DUF1232" evidence="6">
    <location>
        <begin position="37"/>
        <end position="73"/>
    </location>
</feature>
<dbReference type="EMBL" id="PCDP01000001">
    <property type="protein sequence ID" value="PZM17220.1"/>
    <property type="molecule type" value="Genomic_DNA"/>
</dbReference>
<dbReference type="GO" id="GO:0012505">
    <property type="term" value="C:endomembrane system"/>
    <property type="evidence" value="ECO:0007669"/>
    <property type="project" value="UniProtKB-SubCell"/>
</dbReference>
<evidence type="ECO:0000256" key="4">
    <source>
        <dbReference type="ARBA" id="ARBA00023136"/>
    </source>
</evidence>
<protein>
    <recommendedName>
        <fullName evidence="6">DUF1232 domain-containing protein</fullName>
    </recommendedName>
</protein>
<keyword evidence="8" id="KW-1185">Reference proteome</keyword>
<keyword evidence="3 5" id="KW-1133">Transmembrane helix</keyword>
<comment type="subcellular location">
    <subcellularLocation>
        <location evidence="1">Endomembrane system</location>
        <topology evidence="1">Multi-pass membrane protein</topology>
    </subcellularLocation>
</comment>
<feature type="transmembrane region" description="Helical" evidence="5">
    <location>
        <begin position="68"/>
        <end position="86"/>
    </location>
</feature>
<keyword evidence="4 5" id="KW-0472">Membrane</keyword>
<keyword evidence="2 5" id="KW-0812">Transmembrane</keyword>
<name>A0A2W4F994_9HYPH</name>
<accession>A0A2W4F994</accession>
<evidence type="ECO:0000256" key="2">
    <source>
        <dbReference type="ARBA" id="ARBA00022692"/>
    </source>
</evidence>
<dbReference type="InterPro" id="IPR010652">
    <property type="entry name" value="DUF1232"/>
</dbReference>
<feature type="transmembrane region" description="Helical" evidence="5">
    <location>
        <begin position="107"/>
        <end position="126"/>
    </location>
</feature>
<feature type="transmembrane region" description="Helical" evidence="5">
    <location>
        <begin position="39"/>
        <end position="62"/>
    </location>
</feature>
<evidence type="ECO:0000259" key="6">
    <source>
        <dbReference type="Pfam" id="PF06803"/>
    </source>
</evidence>
<evidence type="ECO:0000313" key="8">
    <source>
        <dbReference type="Proteomes" id="UP000248925"/>
    </source>
</evidence>
<dbReference type="OrthoDB" id="9804184at2"/>
<evidence type="ECO:0000313" key="7">
    <source>
        <dbReference type="EMBL" id="PZM17220.1"/>
    </source>
</evidence>
<evidence type="ECO:0000256" key="5">
    <source>
        <dbReference type="SAM" id="Phobius"/>
    </source>
</evidence>
<dbReference type="AlphaFoldDB" id="A0A2W4F994"/>
<dbReference type="Proteomes" id="UP000248925">
    <property type="component" value="Unassembled WGS sequence"/>
</dbReference>